<dbReference type="EMBL" id="SLVV01000007">
    <property type="protein sequence ID" value="TCN24483.1"/>
    <property type="molecule type" value="Genomic_DNA"/>
</dbReference>
<feature type="transmembrane region" description="Helical" evidence="1">
    <location>
        <begin position="72"/>
        <end position="91"/>
    </location>
</feature>
<dbReference type="InterPro" id="IPR010718">
    <property type="entry name" value="DUF1294"/>
</dbReference>
<evidence type="ECO:0000313" key="2">
    <source>
        <dbReference type="EMBL" id="TCN24483.1"/>
    </source>
</evidence>
<sequence>MEGLYVWILGMLLLNGYGFYLMGSDKNRAVKGRYRISEKTLWLTALFGAAAGMTIGMQFFRHKTRHLQFRLGFPALAVINFAVFVYIMNLLY</sequence>
<keyword evidence="1" id="KW-1133">Transmembrane helix</keyword>
<proteinExistence type="predicted"/>
<protein>
    <submittedName>
        <fullName evidence="2">Uncharacterized membrane protein YsdA (DUF1294 family)</fullName>
    </submittedName>
</protein>
<name>A0A4R2BDJ0_9BACI</name>
<organism evidence="2 3">
    <name type="scientific">Mesobacillus foraminis</name>
    <dbReference type="NCBI Taxonomy" id="279826"/>
    <lineage>
        <taxon>Bacteria</taxon>
        <taxon>Bacillati</taxon>
        <taxon>Bacillota</taxon>
        <taxon>Bacilli</taxon>
        <taxon>Bacillales</taxon>
        <taxon>Bacillaceae</taxon>
        <taxon>Mesobacillus</taxon>
    </lineage>
</organism>
<dbReference type="AlphaFoldDB" id="A0A4R2BDJ0"/>
<feature type="transmembrane region" description="Helical" evidence="1">
    <location>
        <begin position="6"/>
        <end position="22"/>
    </location>
</feature>
<reference evidence="2 3" key="1">
    <citation type="journal article" date="2015" name="Stand. Genomic Sci.">
        <title>Genomic Encyclopedia of Bacterial and Archaeal Type Strains, Phase III: the genomes of soil and plant-associated and newly described type strains.</title>
        <authorList>
            <person name="Whitman W.B."/>
            <person name="Woyke T."/>
            <person name="Klenk H.P."/>
            <person name="Zhou Y."/>
            <person name="Lilburn T.G."/>
            <person name="Beck B.J."/>
            <person name="De Vos P."/>
            <person name="Vandamme P."/>
            <person name="Eisen J.A."/>
            <person name="Garrity G."/>
            <person name="Hugenholtz P."/>
            <person name="Kyrpides N.C."/>
        </authorList>
    </citation>
    <scope>NUCLEOTIDE SEQUENCE [LARGE SCALE GENOMIC DNA]</scope>
    <source>
        <strain evidence="2 3">CV53</strain>
    </source>
</reference>
<feature type="transmembrane region" description="Helical" evidence="1">
    <location>
        <begin position="42"/>
        <end position="60"/>
    </location>
</feature>
<evidence type="ECO:0000313" key="3">
    <source>
        <dbReference type="Proteomes" id="UP000295689"/>
    </source>
</evidence>
<keyword evidence="1" id="KW-0472">Membrane</keyword>
<dbReference type="Pfam" id="PF06961">
    <property type="entry name" value="DUF1294"/>
    <property type="match status" value="1"/>
</dbReference>
<keyword evidence="3" id="KW-1185">Reference proteome</keyword>
<dbReference type="Proteomes" id="UP000295689">
    <property type="component" value="Unassembled WGS sequence"/>
</dbReference>
<evidence type="ECO:0000256" key="1">
    <source>
        <dbReference type="SAM" id="Phobius"/>
    </source>
</evidence>
<dbReference type="RefSeq" id="WP_309136098.1">
    <property type="nucleotide sequence ID" value="NZ_JABUHM010000005.1"/>
</dbReference>
<keyword evidence="1" id="KW-0812">Transmembrane</keyword>
<comment type="caution">
    <text evidence="2">The sequence shown here is derived from an EMBL/GenBank/DDBJ whole genome shotgun (WGS) entry which is preliminary data.</text>
</comment>
<gene>
    <name evidence="2" type="ORF">EV146_107181</name>
</gene>
<accession>A0A4R2BDJ0</accession>